<sequence>MNEFESLQVQFDVITITKNCVQRITETLNSVSSQTYQNINHIIIDGNSCDETVNTINKFSHTKKITLYQQNGSGIANAFNTGLSKASGNLVIFLNAGDIFVDQDVIENIINSYFKNSWLWAFGETISISRKGYLKRHIRQHEEWRQELFLYGNPICHQSTIFTKEILDEVGLYNELLPLGMDYDFNIRASLIEEPHLLRFPISYYEITGVSSMKVFQAYKAHSDIRKRYFIYTNHRNFQIDTIGFSKAIKRFLMIPLKLYL</sequence>
<reference evidence="2 3" key="1">
    <citation type="journal article" date="2020" name="ISME J.">
        <title>Comparative genomics reveals insights into cyanobacterial evolution and habitat adaptation.</title>
        <authorList>
            <person name="Chen M.Y."/>
            <person name="Teng W.K."/>
            <person name="Zhao L."/>
            <person name="Hu C.X."/>
            <person name="Zhou Y.K."/>
            <person name="Han B.P."/>
            <person name="Song L.R."/>
            <person name="Shu W.S."/>
        </authorList>
    </citation>
    <scope>NUCLEOTIDE SEQUENCE [LARGE SCALE GENOMIC DNA]</scope>
    <source>
        <strain evidence="2 3">FACHB-260</strain>
    </source>
</reference>
<proteinExistence type="predicted"/>
<dbReference type="Proteomes" id="UP000607281">
    <property type="component" value="Unassembled WGS sequence"/>
</dbReference>
<protein>
    <submittedName>
        <fullName evidence="2">Glycosyltransferase</fullName>
    </submittedName>
</protein>
<dbReference type="Gene3D" id="3.90.550.10">
    <property type="entry name" value="Spore Coat Polysaccharide Biosynthesis Protein SpsA, Chain A"/>
    <property type="match status" value="1"/>
</dbReference>
<feature type="domain" description="Glycosyltransferase 2-like" evidence="1">
    <location>
        <begin position="13"/>
        <end position="148"/>
    </location>
</feature>
<evidence type="ECO:0000259" key="1">
    <source>
        <dbReference type="Pfam" id="PF00535"/>
    </source>
</evidence>
<keyword evidence="3" id="KW-1185">Reference proteome</keyword>
<name>A0ABR8CM03_9NOST</name>
<evidence type="ECO:0000313" key="2">
    <source>
        <dbReference type="EMBL" id="MBD2343490.1"/>
    </source>
</evidence>
<dbReference type="Pfam" id="PF00535">
    <property type="entry name" value="Glycos_transf_2"/>
    <property type="match status" value="1"/>
</dbReference>
<dbReference type="InterPro" id="IPR050834">
    <property type="entry name" value="Glycosyltransf_2"/>
</dbReference>
<dbReference type="CDD" id="cd06433">
    <property type="entry name" value="GT_2_WfgS_like"/>
    <property type="match status" value="1"/>
</dbReference>
<dbReference type="RefSeq" id="WP_190405959.1">
    <property type="nucleotide sequence ID" value="NZ_JACJRF010000005.1"/>
</dbReference>
<dbReference type="EMBL" id="JACJRF010000005">
    <property type="protein sequence ID" value="MBD2343490.1"/>
    <property type="molecule type" value="Genomic_DNA"/>
</dbReference>
<comment type="caution">
    <text evidence="2">The sequence shown here is derived from an EMBL/GenBank/DDBJ whole genome shotgun (WGS) entry which is preliminary data.</text>
</comment>
<dbReference type="InterPro" id="IPR001173">
    <property type="entry name" value="Glyco_trans_2-like"/>
</dbReference>
<evidence type="ECO:0000313" key="3">
    <source>
        <dbReference type="Proteomes" id="UP000607281"/>
    </source>
</evidence>
<gene>
    <name evidence="2" type="ORF">H6G18_04915</name>
</gene>
<dbReference type="SUPFAM" id="SSF53448">
    <property type="entry name" value="Nucleotide-diphospho-sugar transferases"/>
    <property type="match status" value="1"/>
</dbReference>
<dbReference type="PANTHER" id="PTHR43685:SF11">
    <property type="entry name" value="GLYCOSYLTRANSFERASE TAGX-RELATED"/>
    <property type="match status" value="1"/>
</dbReference>
<dbReference type="InterPro" id="IPR029044">
    <property type="entry name" value="Nucleotide-diphossugar_trans"/>
</dbReference>
<accession>A0ABR8CM03</accession>
<dbReference type="PANTHER" id="PTHR43685">
    <property type="entry name" value="GLYCOSYLTRANSFERASE"/>
    <property type="match status" value="1"/>
</dbReference>
<organism evidence="2 3">
    <name type="scientific">Anabaena subtropica FACHB-260</name>
    <dbReference type="NCBI Taxonomy" id="2692884"/>
    <lineage>
        <taxon>Bacteria</taxon>
        <taxon>Bacillati</taxon>
        <taxon>Cyanobacteriota</taxon>
        <taxon>Cyanophyceae</taxon>
        <taxon>Nostocales</taxon>
        <taxon>Nostocaceae</taxon>
        <taxon>Anabaena</taxon>
    </lineage>
</organism>